<comment type="similarity">
    <text evidence="1">Belongs to the V-ATPase V0D/AC39 subunit family.</text>
</comment>
<dbReference type="Gene3D" id="1.20.1690.10">
    <property type="entry name" value="V-type ATP synthase subunit C domain"/>
    <property type="match status" value="2"/>
</dbReference>
<evidence type="ECO:0000256" key="3">
    <source>
        <dbReference type="ARBA" id="ARBA00023065"/>
    </source>
</evidence>
<evidence type="ECO:0000256" key="2">
    <source>
        <dbReference type="ARBA" id="ARBA00022448"/>
    </source>
</evidence>
<name>A0A135YRN6_9FIRM</name>
<dbReference type="Pfam" id="PF01992">
    <property type="entry name" value="vATP-synt_AC39"/>
    <property type="match status" value="1"/>
</dbReference>
<dbReference type="InterPro" id="IPR044911">
    <property type="entry name" value="V-type_ATPase_csu/dsu_dom_3"/>
</dbReference>
<dbReference type="PANTHER" id="PTHR38682:SF1">
    <property type="entry name" value="V-TYPE ATP SYNTHASE SUBUNIT C"/>
    <property type="match status" value="1"/>
</dbReference>
<gene>
    <name evidence="4" type="ORF">HMPREF3195_01129</name>
</gene>
<proteinExistence type="inferred from homology"/>
<accession>A0A135YRN6</accession>
<dbReference type="eggNOG" id="COG1527">
    <property type="taxonomic scope" value="Bacteria"/>
</dbReference>
<dbReference type="SUPFAM" id="SSF103486">
    <property type="entry name" value="V-type ATP synthase subunit C"/>
    <property type="match status" value="1"/>
</dbReference>
<reference evidence="4 5" key="1">
    <citation type="submission" date="2016-02" db="EMBL/GenBank/DDBJ databases">
        <authorList>
            <person name="Wen L."/>
            <person name="He K."/>
            <person name="Yang H."/>
        </authorList>
    </citation>
    <scope>NUCLEOTIDE SEQUENCE [LARGE SCALE GENOMIC DNA]</scope>
    <source>
        <strain evidence="4 5">MJR8628A</strain>
    </source>
</reference>
<evidence type="ECO:0000256" key="1">
    <source>
        <dbReference type="ARBA" id="ARBA00006709"/>
    </source>
</evidence>
<dbReference type="NCBIfam" id="NF002266">
    <property type="entry name" value="PRK01198.1-2"/>
    <property type="match status" value="1"/>
</dbReference>
<dbReference type="Gene3D" id="1.10.132.50">
    <property type="entry name" value="ATP synthase (C/AC39) subunit, domain 3"/>
    <property type="match status" value="1"/>
</dbReference>
<keyword evidence="2" id="KW-0813">Transport</keyword>
<dbReference type="STRING" id="1261.HMPREF3195_01129"/>
<dbReference type="InterPro" id="IPR035067">
    <property type="entry name" value="V-type_ATPase_csu/dsu"/>
</dbReference>
<comment type="caution">
    <text evidence="4">The sequence shown here is derived from an EMBL/GenBank/DDBJ whole genome shotgun (WGS) entry which is preliminary data.</text>
</comment>
<evidence type="ECO:0000313" key="4">
    <source>
        <dbReference type="EMBL" id="KXI12068.1"/>
    </source>
</evidence>
<dbReference type="PANTHER" id="PTHR38682">
    <property type="entry name" value="V-TYPE ATP SYNTHASE SUBUNIT C"/>
    <property type="match status" value="1"/>
</dbReference>
<protein>
    <submittedName>
        <fullName evidence="4">ATP synthase, subunit C</fullName>
    </submittedName>
</protein>
<dbReference type="InterPro" id="IPR002843">
    <property type="entry name" value="ATPase_V0-cplx_csu/dsu"/>
</dbReference>
<dbReference type="EMBL" id="LSQZ01000060">
    <property type="protein sequence ID" value="KXI12068.1"/>
    <property type="molecule type" value="Genomic_DNA"/>
</dbReference>
<dbReference type="GO" id="GO:0046961">
    <property type="term" value="F:proton-transporting ATPase activity, rotational mechanism"/>
    <property type="evidence" value="ECO:0007669"/>
    <property type="project" value="InterPro"/>
</dbReference>
<dbReference type="AlphaFoldDB" id="A0A135YRN6"/>
<evidence type="ECO:0000313" key="5">
    <source>
        <dbReference type="Proteomes" id="UP000070326"/>
    </source>
</evidence>
<sequence length="333" mass="37548">MDRLDYAQGVVMARVYEKKLLDRARLDKMIDAKDADEAFKILMDTDYAKSADGVSGVGDYELLLKNETARAFKAGSEMLGGDKRILEILSLKYDYHNLKTMVKAKVSGKDMDDLFIYSSDNRPDKIKLQFESGHFTDTKSEFTNALREAEAKYTDTLDPQMIDIVMDRAYYNHLSIIAKSLDIDLFNDYVGASIDFYNISSMLRAVKMGKSTNFLNEILVDGGGISVNKLISLSREEFDRLALTLKSEKIGRSLVECIDDYKASGCSLTVVDSMKDVYLSRLNSDSRFIPFGPEPIFAYLVAKEKEISMIRLILVGKLNKISSAKLRERLGDI</sequence>
<keyword evidence="3" id="KW-0406">Ion transport</keyword>
<organism evidence="4 5">
    <name type="scientific">Peptostreptococcus anaerobius</name>
    <dbReference type="NCBI Taxonomy" id="1261"/>
    <lineage>
        <taxon>Bacteria</taxon>
        <taxon>Bacillati</taxon>
        <taxon>Bacillota</taxon>
        <taxon>Clostridia</taxon>
        <taxon>Peptostreptococcales</taxon>
        <taxon>Peptostreptococcaceae</taxon>
        <taxon>Peptostreptococcus</taxon>
    </lineage>
</organism>
<dbReference type="InterPro" id="IPR036079">
    <property type="entry name" value="ATPase_csu/dsu_sf"/>
</dbReference>
<dbReference type="RefSeq" id="WP_021934675.1">
    <property type="nucleotide sequence ID" value="NZ_CAXUJS010000007.1"/>
</dbReference>
<dbReference type="InterPro" id="IPR050873">
    <property type="entry name" value="V-ATPase_V0D/AC39_subunit"/>
</dbReference>
<dbReference type="PATRIC" id="fig|1261.3.peg.103"/>
<dbReference type="Proteomes" id="UP000070326">
    <property type="component" value="Unassembled WGS sequence"/>
</dbReference>